<dbReference type="SUPFAM" id="SSF56672">
    <property type="entry name" value="DNA/RNA polymerases"/>
    <property type="match status" value="1"/>
</dbReference>
<dbReference type="AlphaFoldDB" id="A0A085LWC3"/>
<keyword evidence="3" id="KW-1185">Reference proteome</keyword>
<evidence type="ECO:0000256" key="1">
    <source>
        <dbReference type="SAM" id="MobiDB-lite"/>
    </source>
</evidence>
<reference evidence="2 3" key="1">
    <citation type="journal article" date="2014" name="Nat. Genet.">
        <title>Genome and transcriptome of the porcine whipworm Trichuris suis.</title>
        <authorList>
            <person name="Jex A.R."/>
            <person name="Nejsum P."/>
            <person name="Schwarz E.M."/>
            <person name="Hu L."/>
            <person name="Young N.D."/>
            <person name="Hall R.S."/>
            <person name="Korhonen P.K."/>
            <person name="Liao S."/>
            <person name="Thamsborg S."/>
            <person name="Xia J."/>
            <person name="Xu P."/>
            <person name="Wang S."/>
            <person name="Scheerlinck J.P."/>
            <person name="Hofmann A."/>
            <person name="Sternberg P.W."/>
            <person name="Wang J."/>
            <person name="Gasser R.B."/>
        </authorList>
    </citation>
    <scope>NUCLEOTIDE SEQUENCE [LARGE SCALE GENOMIC DNA]</scope>
    <source>
        <strain evidence="2">DCEP-RM93M</strain>
    </source>
</reference>
<name>A0A085LWC3_9BILA</name>
<dbReference type="EMBL" id="KL363274">
    <property type="protein sequence ID" value="KFD49269.1"/>
    <property type="molecule type" value="Genomic_DNA"/>
</dbReference>
<dbReference type="InterPro" id="IPR043502">
    <property type="entry name" value="DNA/RNA_pol_sf"/>
</dbReference>
<sequence length="960" mass="105878">MRVPLSQGVQLQLGREYSTSSPIYVVSETRRRGLLSEKEPTEKNKPNERAERTDTRPVGPCPSVQCRGFAGVCPASPIHRAETIAVAPTVVLESDPGDHTDQASEGTADYSDLATIRRELDNLRQELATLKVSGTITGGNSAARQLLVHMELGAMEKHNVDASVGATLAKSQQASQSRTAEVANGIDGSARRLPTSMLLQSNAPETHRVGLNGGVKSATEQRQTSHPLIVHDEDAYSTRPTEPELVRARTGAPLSPGDNRFNDDPILSQSMASDYWISRLEDREAIITDQCRVSSGIDPALGVEPYDGDPCKWDMFVGSFRALVHDVMPSDAIRIAYLRKLLSPQVRDSVATYLYNPALYGRALRTLKHRYGDRRLIAQYSVKALRNIKPLRPEDVAELDRFACELHGITTSLSKTGDELELYSAGNLHDVVAKLTCRLRERWLESARRMSRQANLLDLDEWLSELVLTNRSAAVFEVSGDKADQRLVRSKAYGKSRVNTVTSAPDKIVLSCVHCRQCHHLQHCTQFNVLPVQERIYIVKKSKLCFSCLEGGHHHNLLHSWAQVTPVSAQSSHAGQPEKAAKLTHVGATSRVPNSTVLLSVVPVCVHGSTSSSLTYALLDPGSEATLITEEMANKLGLTRKKSTVRLATFYGSVPMTTSAMVSFQVSATDGMYTVHVKNAITVPGLNLSQRTMDWPQLKWKWSHLNEIPLSKVDYGSVSVLLGADVIDVHRQLEIRLPAQDDQPYAIRGPLDASLKEAYDAAINDLLTRGIARRLEGTEIHHPRGRIWYLPHHPVQRVNRPGKVRIVSDASAKYNGISLNDMLSKGPPLLNDLCSILLRSRRYQVAISADVDRMFHQVLVPVKDQSVLHFIWKENPGQSIVTYQVTRQVIGLASSPASCIHALNTCLLESGLGSDGVRAVNQFYVDNYLDSFLTSREAADFCKRLHTALMGGGFALSKWA</sequence>
<feature type="compositionally biased region" description="Basic and acidic residues" evidence="1">
    <location>
        <begin position="235"/>
        <end position="247"/>
    </location>
</feature>
<evidence type="ECO:0000313" key="3">
    <source>
        <dbReference type="Proteomes" id="UP000030764"/>
    </source>
</evidence>
<evidence type="ECO:0000313" key="2">
    <source>
        <dbReference type="EMBL" id="KFD49269.1"/>
    </source>
</evidence>
<protein>
    <recommendedName>
        <fullName evidence="4">Peptidase A2 domain-containing protein</fullName>
    </recommendedName>
</protein>
<dbReference type="Proteomes" id="UP000030764">
    <property type="component" value="Unassembled WGS sequence"/>
</dbReference>
<accession>A0A085LWC3</accession>
<feature type="region of interest" description="Disordered" evidence="1">
    <location>
        <begin position="34"/>
        <end position="56"/>
    </location>
</feature>
<gene>
    <name evidence="2" type="ORF">M513_09821</name>
</gene>
<proteinExistence type="predicted"/>
<dbReference type="PANTHER" id="PTHR47331">
    <property type="entry name" value="PHD-TYPE DOMAIN-CONTAINING PROTEIN"/>
    <property type="match status" value="1"/>
</dbReference>
<feature type="region of interest" description="Disordered" evidence="1">
    <location>
        <begin position="235"/>
        <end position="264"/>
    </location>
</feature>
<organism evidence="2 3">
    <name type="scientific">Trichuris suis</name>
    <name type="common">pig whipworm</name>
    <dbReference type="NCBI Taxonomy" id="68888"/>
    <lineage>
        <taxon>Eukaryota</taxon>
        <taxon>Metazoa</taxon>
        <taxon>Ecdysozoa</taxon>
        <taxon>Nematoda</taxon>
        <taxon>Enoplea</taxon>
        <taxon>Dorylaimia</taxon>
        <taxon>Trichinellida</taxon>
        <taxon>Trichuridae</taxon>
        <taxon>Trichuris</taxon>
    </lineage>
</organism>
<evidence type="ECO:0008006" key="4">
    <source>
        <dbReference type="Google" id="ProtNLM"/>
    </source>
</evidence>
<dbReference type="Pfam" id="PF03564">
    <property type="entry name" value="DUF1759"/>
    <property type="match status" value="1"/>
</dbReference>
<feature type="compositionally biased region" description="Basic and acidic residues" evidence="1">
    <location>
        <begin position="34"/>
        <end position="55"/>
    </location>
</feature>
<dbReference type="InterPro" id="IPR005312">
    <property type="entry name" value="DUF1759"/>
</dbReference>